<evidence type="ECO:0000256" key="3">
    <source>
        <dbReference type="ARBA" id="ARBA00023235"/>
    </source>
</evidence>
<evidence type="ECO:0000313" key="8">
    <source>
        <dbReference type="Proteomes" id="UP000661649"/>
    </source>
</evidence>
<sequence>MGYTVIEDTILYEDKDLLVCHKPAGMPVQSRQVGSQDMEHALLGYLARKKEPLYLAVIHRLDQPVEGILVFAKNKKSAAGLNKQMQDGKMDKYYLAVTSKIPEKKSGRLEDWMIKDAKKNTSRIAKESEAGKKKAVLEYQVLKEKDEMALVEIHLFTGRHHQIRVQTANAGFPLYGDTKYNPEFVGTKEWVQIALCAYKLNFAHPITKKQMKFELPTPEHFPVA</sequence>
<dbReference type="InterPro" id="IPR050188">
    <property type="entry name" value="RluA_PseudoU_synthase"/>
</dbReference>
<keyword evidence="3" id="KW-0413">Isomerase</keyword>
<reference evidence="7 8" key="1">
    <citation type="submission" date="2020-08" db="EMBL/GenBank/DDBJ databases">
        <title>Genome public.</title>
        <authorList>
            <person name="Liu C."/>
            <person name="Sun Q."/>
        </authorList>
    </citation>
    <scope>NUCLEOTIDE SEQUENCE [LARGE SCALE GENOMIC DNA]</scope>
    <source>
        <strain evidence="7 8">3_YM_SP_D4_24.mj</strain>
    </source>
</reference>
<accession>A0ABR7PDQ4</accession>
<dbReference type="EMBL" id="JACRTP010000006">
    <property type="protein sequence ID" value="MBC8629560.1"/>
    <property type="molecule type" value="Genomic_DNA"/>
</dbReference>
<dbReference type="Proteomes" id="UP000661649">
    <property type="component" value="Unassembled WGS sequence"/>
</dbReference>
<dbReference type="SUPFAM" id="SSF55120">
    <property type="entry name" value="Pseudouridine synthase"/>
    <property type="match status" value="1"/>
</dbReference>
<proteinExistence type="inferred from homology"/>
<evidence type="ECO:0000313" key="7">
    <source>
        <dbReference type="EMBL" id="MBC8629560.1"/>
    </source>
</evidence>
<keyword evidence="8" id="KW-1185">Reference proteome</keyword>
<comment type="catalytic activity">
    <reaction evidence="1">
        <text>a uridine in RNA = a pseudouridine in RNA</text>
        <dbReference type="Rhea" id="RHEA:48348"/>
        <dbReference type="Rhea" id="RHEA-COMP:12068"/>
        <dbReference type="Rhea" id="RHEA-COMP:12069"/>
        <dbReference type="ChEBI" id="CHEBI:65314"/>
        <dbReference type="ChEBI" id="CHEBI:65315"/>
    </reaction>
</comment>
<protein>
    <recommendedName>
        <fullName evidence="4">RNA pseudouridylate synthase</fullName>
    </recommendedName>
    <alternativeName>
        <fullName evidence="5">RNA-uridine isomerase</fullName>
    </alternativeName>
</protein>
<dbReference type="Gene3D" id="3.30.2350.10">
    <property type="entry name" value="Pseudouridine synthase"/>
    <property type="match status" value="1"/>
</dbReference>
<dbReference type="InterPro" id="IPR006145">
    <property type="entry name" value="PsdUridine_synth_RsuA/RluA"/>
</dbReference>
<evidence type="ECO:0000256" key="2">
    <source>
        <dbReference type="ARBA" id="ARBA00010876"/>
    </source>
</evidence>
<dbReference type="PANTHER" id="PTHR21600">
    <property type="entry name" value="MITOCHONDRIAL RNA PSEUDOURIDINE SYNTHASE"/>
    <property type="match status" value="1"/>
</dbReference>
<dbReference type="InterPro" id="IPR020103">
    <property type="entry name" value="PsdUridine_synth_cat_dom_sf"/>
</dbReference>
<comment type="similarity">
    <text evidence="2">Belongs to the pseudouridine synthase RluA family.</text>
</comment>
<dbReference type="RefSeq" id="WP_117457367.1">
    <property type="nucleotide sequence ID" value="NZ_DAWEED010000020.1"/>
</dbReference>
<comment type="caution">
    <text evidence="7">The sequence shown here is derived from an EMBL/GenBank/DDBJ whole genome shotgun (WGS) entry which is preliminary data.</text>
</comment>
<evidence type="ECO:0000256" key="5">
    <source>
        <dbReference type="ARBA" id="ARBA00033164"/>
    </source>
</evidence>
<gene>
    <name evidence="7" type="ORF">H8712_13270</name>
</gene>
<dbReference type="PANTHER" id="PTHR21600:SF83">
    <property type="entry name" value="PSEUDOURIDYLATE SYNTHASE RPUSD4, MITOCHONDRIAL"/>
    <property type="match status" value="1"/>
</dbReference>
<dbReference type="Pfam" id="PF00849">
    <property type="entry name" value="PseudoU_synth_2"/>
    <property type="match status" value="1"/>
</dbReference>
<organism evidence="7 8">
    <name type="scientific">Blautia stercoris</name>
    <dbReference type="NCBI Taxonomy" id="871664"/>
    <lineage>
        <taxon>Bacteria</taxon>
        <taxon>Bacillati</taxon>
        <taxon>Bacillota</taxon>
        <taxon>Clostridia</taxon>
        <taxon>Lachnospirales</taxon>
        <taxon>Lachnospiraceae</taxon>
        <taxon>Blautia</taxon>
    </lineage>
</organism>
<dbReference type="CDD" id="cd02869">
    <property type="entry name" value="PseudoU_synth_RluA_like"/>
    <property type="match status" value="1"/>
</dbReference>
<feature type="domain" description="Pseudouridine synthase RsuA/RluA-like" evidence="6">
    <location>
        <begin position="16"/>
        <end position="168"/>
    </location>
</feature>
<evidence type="ECO:0000256" key="4">
    <source>
        <dbReference type="ARBA" id="ARBA00031870"/>
    </source>
</evidence>
<evidence type="ECO:0000256" key="1">
    <source>
        <dbReference type="ARBA" id="ARBA00000073"/>
    </source>
</evidence>
<evidence type="ECO:0000259" key="6">
    <source>
        <dbReference type="Pfam" id="PF00849"/>
    </source>
</evidence>
<name>A0ABR7PDQ4_9FIRM</name>